<dbReference type="RefSeq" id="WP_169455912.1">
    <property type="nucleotide sequence ID" value="NZ_CP051774.1"/>
</dbReference>
<reference evidence="1 2" key="1">
    <citation type="submission" date="2020-04" db="EMBL/GenBank/DDBJ databases">
        <title>Luteolibacter sp. G-1-1-1 isolated from soil.</title>
        <authorList>
            <person name="Dahal R.H."/>
        </authorList>
    </citation>
    <scope>NUCLEOTIDE SEQUENCE [LARGE SCALE GENOMIC DNA]</scope>
    <source>
        <strain evidence="1 2">G-1-1-1</strain>
    </source>
</reference>
<evidence type="ECO:0000313" key="1">
    <source>
        <dbReference type="EMBL" id="QJE97500.1"/>
    </source>
</evidence>
<evidence type="ECO:0000313" key="2">
    <source>
        <dbReference type="Proteomes" id="UP000501812"/>
    </source>
</evidence>
<gene>
    <name evidence="1" type="ORF">HHL09_17480</name>
</gene>
<dbReference type="EMBL" id="CP051774">
    <property type="protein sequence ID" value="QJE97500.1"/>
    <property type="molecule type" value="Genomic_DNA"/>
</dbReference>
<organism evidence="1 2">
    <name type="scientific">Luteolibacter luteus</name>
    <dbReference type="NCBI Taxonomy" id="2728835"/>
    <lineage>
        <taxon>Bacteria</taxon>
        <taxon>Pseudomonadati</taxon>
        <taxon>Verrucomicrobiota</taxon>
        <taxon>Verrucomicrobiia</taxon>
        <taxon>Verrucomicrobiales</taxon>
        <taxon>Verrucomicrobiaceae</taxon>
        <taxon>Luteolibacter</taxon>
    </lineage>
</organism>
<dbReference type="Proteomes" id="UP000501812">
    <property type="component" value="Chromosome"/>
</dbReference>
<dbReference type="PROSITE" id="PS51257">
    <property type="entry name" value="PROKAR_LIPOPROTEIN"/>
    <property type="match status" value="1"/>
</dbReference>
<dbReference type="KEGG" id="luo:HHL09_17480"/>
<accession>A0A858RMV0</accession>
<protein>
    <submittedName>
        <fullName evidence="1">Uncharacterized protein</fullName>
    </submittedName>
</protein>
<name>A0A858RMV0_9BACT</name>
<sequence length="139" mass="15527">MMKGVAYVLGVALCGGLTGCGLFKKEPEEQLDPYRSIASEQINAVLYTNKSPEKILKKLAEMGVVKGRLFGEFKSTTKIDDWFADDRDDGTVRYTSLTCGLSPVVDDAGIMTAFYRNRKFYEEKPYPEIPLSPELQGKE</sequence>
<proteinExistence type="predicted"/>
<dbReference type="AlphaFoldDB" id="A0A858RMV0"/>
<keyword evidence="2" id="KW-1185">Reference proteome</keyword>